<name>A0ABY2BRI2_9ACTN</name>
<evidence type="ECO:0000256" key="7">
    <source>
        <dbReference type="SAM" id="Phobius"/>
    </source>
</evidence>
<sequence>MHVADYVWYITVGLLLALLAFDVFIIGRRPHEPSTKESATAIVFYVSLAVIFGLGVWVFSGGQYAGEFFAGWLTEYSLSVDNLFIFLIIMARFQVPRKYQQTALLVGIILALFFRGIFIAVGAAAINQFSWIFYLFGAFLVYTAVHLARQGENDDEDYKENAVIRFAKRRLKATDEYNGVKLTVVQNGKRLVTPMAIVIIALGTTDLLFALDSIPAIYGLTQEPFLVFTANVFALMGLRQLYFLLGDLLRRLVYLSLGLSVVLAFIGVKLVLHAMHENELPFINGGEHISWAPEIPIWVSLGFIIITLGITTILSLRKSRSMPARPADDESDEGSADPSPATEQVSATDSHTLAAQAGGGELDEATRAEIEGIQEPEQTNSKKS</sequence>
<accession>A0ABY2BRI2</accession>
<dbReference type="InterPro" id="IPR005496">
    <property type="entry name" value="Integral_membrane_TerC"/>
</dbReference>
<organism evidence="8 9">
    <name type="scientific">Kribbella orskensis</name>
    <dbReference type="NCBI Taxonomy" id="2512216"/>
    <lineage>
        <taxon>Bacteria</taxon>
        <taxon>Bacillati</taxon>
        <taxon>Actinomycetota</taxon>
        <taxon>Actinomycetes</taxon>
        <taxon>Propionibacteriales</taxon>
        <taxon>Kribbellaceae</taxon>
        <taxon>Kribbella</taxon>
    </lineage>
</organism>
<proteinExistence type="inferred from homology"/>
<keyword evidence="9" id="KW-1185">Reference proteome</keyword>
<feature type="transmembrane region" description="Helical" evidence="7">
    <location>
        <begin position="196"/>
        <end position="218"/>
    </location>
</feature>
<feature type="transmembrane region" description="Helical" evidence="7">
    <location>
        <begin position="6"/>
        <end position="27"/>
    </location>
</feature>
<reference evidence="8 9" key="1">
    <citation type="journal article" date="2015" name="Stand. Genomic Sci.">
        <title>Genomic Encyclopedia of Bacterial and Archaeal Type Strains, Phase III: the genomes of soil and plant-associated and newly described type strains.</title>
        <authorList>
            <person name="Whitman W.B."/>
            <person name="Woyke T."/>
            <person name="Klenk H.P."/>
            <person name="Zhou Y."/>
            <person name="Lilburn T.G."/>
            <person name="Beck B.J."/>
            <person name="De Vos P."/>
            <person name="Vandamme P."/>
            <person name="Eisen J.A."/>
            <person name="Garrity G."/>
            <person name="Hugenholtz P."/>
            <person name="Kyrpides N.C."/>
        </authorList>
    </citation>
    <scope>NUCLEOTIDE SEQUENCE [LARGE SCALE GENOMIC DNA]</scope>
    <source>
        <strain evidence="8 9">VKM Ac-2538</strain>
    </source>
</reference>
<keyword evidence="5 7" id="KW-0472">Membrane</keyword>
<evidence type="ECO:0000313" key="8">
    <source>
        <dbReference type="EMBL" id="TCO29376.1"/>
    </source>
</evidence>
<keyword evidence="4 7" id="KW-1133">Transmembrane helix</keyword>
<dbReference type="RefSeq" id="WP_132188235.1">
    <property type="nucleotide sequence ID" value="NZ_SLWM01000002.1"/>
</dbReference>
<comment type="similarity">
    <text evidence="2">Belongs to the TerC family.</text>
</comment>
<dbReference type="InterPro" id="IPR022369">
    <property type="entry name" value="Integral_membrane_TerC_rswitch"/>
</dbReference>
<gene>
    <name evidence="8" type="ORF">EV644_10293</name>
</gene>
<feature type="transmembrane region" description="Helical" evidence="7">
    <location>
        <begin position="295"/>
        <end position="316"/>
    </location>
</feature>
<dbReference type="NCBIfam" id="TIGR03718">
    <property type="entry name" value="R_switched_Alx"/>
    <property type="match status" value="1"/>
</dbReference>
<protein>
    <submittedName>
        <fullName evidence="8">Tellurite resistance protein TerC</fullName>
    </submittedName>
</protein>
<dbReference type="Pfam" id="PF03741">
    <property type="entry name" value="TerC"/>
    <property type="match status" value="1"/>
</dbReference>
<feature type="transmembrane region" description="Helical" evidence="7">
    <location>
        <begin position="103"/>
        <end position="125"/>
    </location>
</feature>
<feature type="transmembrane region" description="Helical" evidence="7">
    <location>
        <begin position="131"/>
        <end position="148"/>
    </location>
</feature>
<dbReference type="Proteomes" id="UP000295818">
    <property type="component" value="Unassembled WGS sequence"/>
</dbReference>
<evidence type="ECO:0000256" key="3">
    <source>
        <dbReference type="ARBA" id="ARBA00022692"/>
    </source>
</evidence>
<feature type="compositionally biased region" description="Polar residues" evidence="6">
    <location>
        <begin position="341"/>
        <end position="353"/>
    </location>
</feature>
<comment type="subcellular location">
    <subcellularLocation>
        <location evidence="1">Membrane</location>
        <topology evidence="1">Multi-pass membrane protein</topology>
    </subcellularLocation>
</comment>
<evidence type="ECO:0000256" key="1">
    <source>
        <dbReference type="ARBA" id="ARBA00004141"/>
    </source>
</evidence>
<dbReference type="EMBL" id="SLWM01000002">
    <property type="protein sequence ID" value="TCO29376.1"/>
    <property type="molecule type" value="Genomic_DNA"/>
</dbReference>
<comment type="caution">
    <text evidence="8">The sequence shown here is derived from an EMBL/GenBank/DDBJ whole genome shotgun (WGS) entry which is preliminary data.</text>
</comment>
<evidence type="ECO:0000256" key="5">
    <source>
        <dbReference type="ARBA" id="ARBA00023136"/>
    </source>
</evidence>
<evidence type="ECO:0000256" key="2">
    <source>
        <dbReference type="ARBA" id="ARBA00007511"/>
    </source>
</evidence>
<dbReference type="PANTHER" id="PTHR30238">
    <property type="entry name" value="MEMBRANE BOUND PREDICTED REDOX MODULATOR"/>
    <property type="match status" value="1"/>
</dbReference>
<evidence type="ECO:0000256" key="4">
    <source>
        <dbReference type="ARBA" id="ARBA00022989"/>
    </source>
</evidence>
<feature type="region of interest" description="Disordered" evidence="6">
    <location>
        <begin position="322"/>
        <end position="384"/>
    </location>
</feature>
<feature type="transmembrane region" description="Helical" evidence="7">
    <location>
        <begin position="252"/>
        <end position="275"/>
    </location>
</feature>
<feature type="transmembrane region" description="Helical" evidence="7">
    <location>
        <begin position="224"/>
        <end position="245"/>
    </location>
</feature>
<feature type="transmembrane region" description="Helical" evidence="7">
    <location>
        <begin position="72"/>
        <end position="91"/>
    </location>
</feature>
<dbReference type="PANTHER" id="PTHR30238:SF0">
    <property type="entry name" value="THYLAKOID MEMBRANE PROTEIN TERC, CHLOROPLASTIC"/>
    <property type="match status" value="1"/>
</dbReference>
<evidence type="ECO:0000256" key="6">
    <source>
        <dbReference type="SAM" id="MobiDB-lite"/>
    </source>
</evidence>
<feature type="transmembrane region" description="Helical" evidence="7">
    <location>
        <begin position="39"/>
        <end position="60"/>
    </location>
</feature>
<keyword evidence="3 7" id="KW-0812">Transmembrane</keyword>
<evidence type="ECO:0000313" key="9">
    <source>
        <dbReference type="Proteomes" id="UP000295818"/>
    </source>
</evidence>